<proteinExistence type="predicted"/>
<evidence type="ECO:0000313" key="2">
    <source>
        <dbReference type="EMBL" id="OIJ28036.1"/>
    </source>
</evidence>
<dbReference type="EMBL" id="JZDQ02000005">
    <property type="protein sequence ID" value="OIJ28036.1"/>
    <property type="molecule type" value="Genomic_DNA"/>
</dbReference>
<feature type="transmembrane region" description="Helical" evidence="1">
    <location>
        <begin position="12"/>
        <end position="36"/>
    </location>
</feature>
<feature type="transmembrane region" description="Helical" evidence="1">
    <location>
        <begin position="79"/>
        <end position="104"/>
    </location>
</feature>
<reference evidence="2" key="1">
    <citation type="submission" date="2016-10" db="EMBL/GenBank/DDBJ databases">
        <title>Draft Genome Sequence of Nocardioides luteus Strain BAFB, an Alkane-Degrading Bacterium Isolated from JP-7 Polluted Soil.</title>
        <authorList>
            <person name="Brown L."/>
            <person name="Ruiz O.N."/>
            <person name="Gunasekera T."/>
        </authorList>
    </citation>
    <scope>NUCLEOTIDE SEQUENCE [LARGE SCALE GENOMIC DNA]</scope>
    <source>
        <strain evidence="2">BAFB</strain>
    </source>
</reference>
<gene>
    <name evidence="2" type="ORF">UG56_004875</name>
</gene>
<comment type="caution">
    <text evidence="2">The sequence shown here is derived from an EMBL/GenBank/DDBJ whole genome shotgun (WGS) entry which is preliminary data.</text>
</comment>
<evidence type="ECO:0000256" key="1">
    <source>
        <dbReference type="SAM" id="Phobius"/>
    </source>
</evidence>
<dbReference type="AlphaFoldDB" id="A0A1J4N927"/>
<feature type="transmembrane region" description="Helical" evidence="1">
    <location>
        <begin position="161"/>
        <end position="184"/>
    </location>
</feature>
<keyword evidence="1" id="KW-0812">Transmembrane</keyword>
<dbReference type="OrthoDB" id="4464770at2"/>
<keyword evidence="1" id="KW-1133">Transmembrane helix</keyword>
<evidence type="ECO:0000313" key="3">
    <source>
        <dbReference type="Proteomes" id="UP000033772"/>
    </source>
</evidence>
<sequence length="196" mass="20051">MSTTSPSLAKGAAYGAGAGVVASIVMGMYAMIASLIKDTGFFTPLHHIATLFVDPKAMMESMTGAMNGAGSFEISAGPAILGLIIHMMTGAMYGALFGAAATWLKQVSVALLGIAGLVYGFIVYLISAFVSLPVAAGIFGVDALGEGDMKGMNPISDMAEMAGTNVFIPEHLVFGIILGVLYALSLRTSTKTTVNA</sequence>
<dbReference type="Proteomes" id="UP000033772">
    <property type="component" value="Unassembled WGS sequence"/>
</dbReference>
<accession>A0A1J4N927</accession>
<keyword evidence="1" id="KW-0472">Membrane</keyword>
<organism evidence="2 3">
    <name type="scientific">Nocardioides luteus</name>
    <dbReference type="NCBI Taxonomy" id="1844"/>
    <lineage>
        <taxon>Bacteria</taxon>
        <taxon>Bacillati</taxon>
        <taxon>Actinomycetota</taxon>
        <taxon>Actinomycetes</taxon>
        <taxon>Propionibacteriales</taxon>
        <taxon>Nocardioidaceae</taxon>
        <taxon>Nocardioides</taxon>
    </lineage>
</organism>
<feature type="transmembrane region" description="Helical" evidence="1">
    <location>
        <begin position="116"/>
        <end position="141"/>
    </location>
</feature>
<evidence type="ECO:0008006" key="4">
    <source>
        <dbReference type="Google" id="ProtNLM"/>
    </source>
</evidence>
<dbReference type="STRING" id="1844.UG56_004875"/>
<dbReference type="RefSeq" id="WP_045546852.1">
    <property type="nucleotide sequence ID" value="NZ_JZDQ02000005.1"/>
</dbReference>
<protein>
    <recommendedName>
        <fullName evidence="4">DUF1440 domain-containing protein</fullName>
    </recommendedName>
</protein>
<name>A0A1J4N927_9ACTN</name>
<keyword evidence="3" id="KW-1185">Reference proteome</keyword>